<dbReference type="InterPro" id="IPR007159">
    <property type="entry name" value="SpoVT-AbrB_dom"/>
</dbReference>
<dbReference type="EMBL" id="JACHBI010000002">
    <property type="protein sequence ID" value="MBB5572866.1"/>
    <property type="molecule type" value="Genomic_DNA"/>
</dbReference>
<protein>
    <submittedName>
        <fullName evidence="3">AbrB family looped-hinge helix DNA binding protein</fullName>
    </submittedName>
</protein>
<dbReference type="Gene3D" id="2.10.260.10">
    <property type="match status" value="1"/>
</dbReference>
<dbReference type="InterPro" id="IPR037914">
    <property type="entry name" value="SpoVT-AbrB_sf"/>
</dbReference>
<keyword evidence="4" id="KW-1185">Reference proteome</keyword>
<reference evidence="3 4" key="1">
    <citation type="submission" date="2020-08" db="EMBL/GenBank/DDBJ databases">
        <title>Genomic Encyclopedia of Type Strains, Phase IV (KMG-V): Genome sequencing to study the core and pangenomes of soil and plant-associated prokaryotes.</title>
        <authorList>
            <person name="Whitman W."/>
        </authorList>
    </citation>
    <scope>NUCLEOTIDE SEQUENCE [LARGE SCALE GENOMIC DNA]</scope>
    <source>
        <strain evidence="3 4">SEMIA 4064</strain>
    </source>
</reference>
<dbReference type="SUPFAM" id="SSF89447">
    <property type="entry name" value="AbrB/MazE/MraZ-like"/>
    <property type="match status" value="1"/>
</dbReference>
<organism evidence="3 4">
    <name type="scientific">Rhizobium paranaense</name>
    <dbReference type="NCBI Taxonomy" id="1650438"/>
    <lineage>
        <taxon>Bacteria</taxon>
        <taxon>Pseudomonadati</taxon>
        <taxon>Pseudomonadota</taxon>
        <taxon>Alphaproteobacteria</taxon>
        <taxon>Hyphomicrobiales</taxon>
        <taxon>Rhizobiaceae</taxon>
        <taxon>Rhizobium/Agrobacterium group</taxon>
        <taxon>Rhizobium</taxon>
    </lineage>
</organism>
<sequence>MTIYDATVTSKGQTTIPVEIREKLKLKPGDKIRFIMHGDKIYLRAKNKKAADLAGLLHDPNRPPLSLEDIDEAIGEYLEEKDQRIKDDWHRHQRST</sequence>
<evidence type="ECO:0000259" key="2">
    <source>
        <dbReference type="PROSITE" id="PS51740"/>
    </source>
</evidence>
<comment type="caution">
    <text evidence="3">The sequence shown here is derived from an EMBL/GenBank/DDBJ whole genome shotgun (WGS) entry which is preliminary data.</text>
</comment>
<name>A0A7W8XP23_9HYPH</name>
<dbReference type="PROSITE" id="PS51740">
    <property type="entry name" value="SPOVT_ABRB"/>
    <property type="match status" value="1"/>
</dbReference>
<dbReference type="AlphaFoldDB" id="A0A7W8XP23"/>
<dbReference type="Proteomes" id="UP000549882">
    <property type="component" value="Unassembled WGS sequence"/>
</dbReference>
<dbReference type="RefSeq" id="WP_107109105.1">
    <property type="nucleotide sequence ID" value="NZ_JACHBI010000002.1"/>
</dbReference>
<dbReference type="GO" id="GO:0003677">
    <property type="term" value="F:DNA binding"/>
    <property type="evidence" value="ECO:0007669"/>
    <property type="project" value="UniProtKB-UniRule"/>
</dbReference>
<evidence type="ECO:0000313" key="3">
    <source>
        <dbReference type="EMBL" id="MBB5572866.1"/>
    </source>
</evidence>
<keyword evidence="1" id="KW-0238">DNA-binding</keyword>
<dbReference type="NCBIfam" id="TIGR01439">
    <property type="entry name" value="lp_hng_hel_AbrB"/>
    <property type="match status" value="1"/>
</dbReference>
<dbReference type="Pfam" id="PF04014">
    <property type="entry name" value="MazE_antitoxin"/>
    <property type="match status" value="1"/>
</dbReference>
<feature type="domain" description="SpoVT-AbrB" evidence="2">
    <location>
        <begin position="3"/>
        <end position="48"/>
    </location>
</feature>
<dbReference type="SMART" id="SM00966">
    <property type="entry name" value="SpoVT_AbrB"/>
    <property type="match status" value="1"/>
</dbReference>
<evidence type="ECO:0000313" key="4">
    <source>
        <dbReference type="Proteomes" id="UP000549882"/>
    </source>
</evidence>
<accession>A0A7W8XP23</accession>
<proteinExistence type="predicted"/>
<evidence type="ECO:0000256" key="1">
    <source>
        <dbReference type="PROSITE-ProRule" id="PRU01076"/>
    </source>
</evidence>
<gene>
    <name evidence="3" type="ORF">GGD50_001470</name>
</gene>